<name>A0A0B8PRE2_9VIBR</name>
<sequence>MQLNELRLHAPERIIDTVWGSGFVGSFILTLRIEALERSVY</sequence>
<dbReference type="GO" id="GO:0016301">
    <property type="term" value="F:kinase activity"/>
    <property type="evidence" value="ECO:0007669"/>
    <property type="project" value="UniProtKB-KW"/>
</dbReference>
<dbReference type="Proteomes" id="UP000031670">
    <property type="component" value="Unassembled WGS sequence"/>
</dbReference>
<keyword evidence="1" id="KW-0418">Kinase</keyword>
<reference evidence="1 2" key="2">
    <citation type="submission" date="2015-01" db="EMBL/GenBank/DDBJ databases">
        <authorList>
            <consortium name="NBRP consortium"/>
            <person name="Sawabe T."/>
            <person name="Meirelles P."/>
            <person name="Feng G."/>
            <person name="Sayaka M."/>
            <person name="Hattori M."/>
            <person name="Ohkuma M."/>
        </authorList>
    </citation>
    <scope>NUCLEOTIDE SEQUENCE [LARGE SCALE GENOMIC DNA]</scope>
    <source>
        <strain evidence="1 2">JCM19232</strain>
    </source>
</reference>
<dbReference type="EC" id="3.1.7.2" evidence="1"/>
<comment type="caution">
    <text evidence="1">The sequence shown here is derived from an EMBL/GenBank/DDBJ whole genome shotgun (WGS) entry which is preliminary data.</text>
</comment>
<organism evidence="1 2">
    <name type="scientific">Vibrio ishigakensis</name>
    <dbReference type="NCBI Taxonomy" id="1481914"/>
    <lineage>
        <taxon>Bacteria</taxon>
        <taxon>Pseudomonadati</taxon>
        <taxon>Pseudomonadota</taxon>
        <taxon>Gammaproteobacteria</taxon>
        <taxon>Vibrionales</taxon>
        <taxon>Vibrionaceae</taxon>
        <taxon>Vibrio</taxon>
    </lineage>
</organism>
<accession>A0A0B8PRE2</accession>
<protein>
    <submittedName>
        <fullName evidence="1">GTP pyrophosphokinase</fullName>
        <ecNumber evidence="1">3.1.7.2</ecNumber>
    </submittedName>
</protein>
<dbReference type="GO" id="GO:0008893">
    <property type="term" value="F:guanosine-3',5'-bis(diphosphate) 3'-diphosphatase activity"/>
    <property type="evidence" value="ECO:0007669"/>
    <property type="project" value="UniProtKB-EC"/>
</dbReference>
<proteinExistence type="predicted"/>
<gene>
    <name evidence="1" type="ORF">JCM19232_2784</name>
</gene>
<keyword evidence="1" id="KW-0378">Hydrolase</keyword>
<dbReference type="AlphaFoldDB" id="A0A0B8PRE2"/>
<reference evidence="1 2" key="1">
    <citation type="submission" date="2015-01" db="EMBL/GenBank/DDBJ databases">
        <title>Vibrio sp. C5 JCM 19232 whole genome shotgun sequence.</title>
        <authorList>
            <person name="Sawabe T."/>
            <person name="Meirelles P."/>
            <person name="Feng G."/>
            <person name="Sayaka M."/>
            <person name="Hattori M."/>
            <person name="Ohkuma M."/>
        </authorList>
    </citation>
    <scope>NUCLEOTIDE SEQUENCE [LARGE SCALE GENOMIC DNA]</scope>
    <source>
        <strain evidence="1 2">JCM19232</strain>
    </source>
</reference>
<dbReference type="EMBL" id="BBSA01000023">
    <property type="protein sequence ID" value="GAM65708.1"/>
    <property type="molecule type" value="Genomic_DNA"/>
</dbReference>
<evidence type="ECO:0000313" key="2">
    <source>
        <dbReference type="Proteomes" id="UP000031670"/>
    </source>
</evidence>
<evidence type="ECO:0000313" key="1">
    <source>
        <dbReference type="EMBL" id="GAM65708.1"/>
    </source>
</evidence>
<keyword evidence="1" id="KW-0808">Transferase</keyword>